<dbReference type="InterPro" id="IPR013520">
    <property type="entry name" value="Ribonucl_H"/>
</dbReference>
<dbReference type="CDD" id="cd06145">
    <property type="entry name" value="REX1_like"/>
    <property type="match status" value="1"/>
</dbReference>
<dbReference type="SMART" id="SM00479">
    <property type="entry name" value="EXOIII"/>
    <property type="match status" value="1"/>
</dbReference>
<dbReference type="SUPFAM" id="SSF53098">
    <property type="entry name" value="Ribonuclease H-like"/>
    <property type="match status" value="1"/>
</dbReference>
<evidence type="ECO:0000313" key="10">
    <source>
        <dbReference type="EMBL" id="KAL2077612.1"/>
    </source>
</evidence>
<dbReference type="InterPro" id="IPR000571">
    <property type="entry name" value="Znf_CCCH"/>
</dbReference>
<name>A0ABD1IRM0_9TELE</name>
<evidence type="ECO:0000256" key="3">
    <source>
        <dbReference type="ARBA" id="ARBA00022722"/>
    </source>
</evidence>
<keyword evidence="6" id="KW-0539">Nucleus</keyword>
<dbReference type="Proteomes" id="UP001591681">
    <property type="component" value="Unassembled WGS sequence"/>
</dbReference>
<evidence type="ECO:0000256" key="4">
    <source>
        <dbReference type="ARBA" id="ARBA00022801"/>
    </source>
</evidence>
<dbReference type="FunFam" id="3.30.420.10:FF:000031">
    <property type="entry name" value="RNA exonuclease 1"/>
    <property type="match status" value="1"/>
</dbReference>
<evidence type="ECO:0000256" key="5">
    <source>
        <dbReference type="ARBA" id="ARBA00022839"/>
    </source>
</evidence>
<sequence>MFSSAALLSEFECPFYQRGQCNRPFCKYQHVERAGSVSSISTRGFESYHATSSETPNTEDNNGVCLLELEKINKKIESVKCEVEKQQRKLSYYKTVGLEKDQYLTCPSVTKSQNKIAANELSLNKYVLGKSRPLTDLEYDPCSNFLSGLMSSGARPCKDTDTTLAKSEKRDGLRSKQMLKGCPNFDDSDDDEMLVIDIPSLEEPQGTEQAAQTRTTVGESAESPQKDIHEAKRCKDISDDCVPSEKKHLQIDEKCDKEPLKHPVKRSEGANIGSGRALQSFEKGREISCQAPARCMAQLAVPDVGLSATGEATEGDYSTSISHHEDKEKGADILNVLESLCACLDDLESHSETAGCTGEREPILKMNGSDPDADRQEDDLDLCSGYQELKVQIASLEMALGESSTSDKFSSPSAHAKHIQHTVNPEEQVHLPIKSASLPSVTKAPMGDQEIYSITNTHWARVQHFPNETYVPKPLAHSLGTEEGLGGGQCPLRSEGNTNALITSNPSQLYPPVKSSIDHDVQEATVASHAPSAAVPKGMGNGEPIVISSDSGGELNYSDFDLSESDPMEECYRIFMEGKEDENSSMQECSPVQADETAEADKIAEAGMKVNIDGTGKGQKNRIAHQPKSEETVGATFQLPANAHFILPQAHSGVPVIVPVLCPPQVLVPQPMQLTRAKPMPTKRKTKAKNEVEVKVPHNVRQRYVNLFVEEFLKTSSTVPEAFEKALMEEKAVYDRSVNRLKYLSVAVNALKKLRNQSTPSSTGKSGNMNATKECRGHIALKSSSLHGSGDSALYESLKGHILSDDLLMKNNYPLQHPDQAGCAVQYGEGRKTMNDAFKRICCRCGTTFNVNQAGKHTRKEECTYHHGRGVENKVPGGVESRYSCCEGAVGTAGCQVYKLHVHDTCSLSGFVSTLPARSTEQCCPGVYAIDCEMCYTTQGLELTRVTVVNSSLQVIYDAFVKPENEVIDYNTRFSGVAEKDVKCTSVCLKDVQNTLLNFINADTILIGHELDRDLCALKLLHSVVVDTSVSFPHRLGPPHKLELHHLTADYLRKIIQEGEDGRDTGENATACMQLMLWRVKEDAKVRKW</sequence>
<dbReference type="InterPro" id="IPR047021">
    <property type="entry name" value="REXO1/3/4-like"/>
</dbReference>
<keyword evidence="3" id="KW-0540">Nuclease</keyword>
<evidence type="ECO:0000256" key="2">
    <source>
        <dbReference type="ARBA" id="ARBA00006357"/>
    </source>
</evidence>
<feature type="zinc finger region" description="C3H1-type" evidence="7">
    <location>
        <begin position="7"/>
        <end position="33"/>
    </location>
</feature>
<feature type="region of interest" description="Disordered" evidence="8">
    <location>
        <begin position="203"/>
        <end position="229"/>
    </location>
</feature>
<dbReference type="GO" id="GO:0004527">
    <property type="term" value="F:exonuclease activity"/>
    <property type="evidence" value="ECO:0007669"/>
    <property type="project" value="UniProtKB-KW"/>
</dbReference>
<dbReference type="GO" id="GO:0010629">
    <property type="term" value="P:negative regulation of gene expression"/>
    <property type="evidence" value="ECO:0007669"/>
    <property type="project" value="UniProtKB-ARBA"/>
</dbReference>
<dbReference type="InterPro" id="IPR031736">
    <property type="entry name" value="REXO1-like_dom"/>
</dbReference>
<dbReference type="InterPro" id="IPR036397">
    <property type="entry name" value="RNaseH_sf"/>
</dbReference>
<dbReference type="InterPro" id="IPR034922">
    <property type="entry name" value="REX1-like_exo"/>
</dbReference>
<keyword evidence="4" id="KW-0378">Hydrolase</keyword>
<evidence type="ECO:0000256" key="6">
    <source>
        <dbReference type="ARBA" id="ARBA00023242"/>
    </source>
</evidence>
<feature type="domain" description="C3H1-type" evidence="9">
    <location>
        <begin position="7"/>
        <end position="33"/>
    </location>
</feature>
<dbReference type="GO" id="GO:0008270">
    <property type="term" value="F:zinc ion binding"/>
    <property type="evidence" value="ECO:0007669"/>
    <property type="project" value="UniProtKB-KW"/>
</dbReference>
<gene>
    <name evidence="10" type="ORF">ACEWY4_027116</name>
</gene>
<comment type="subcellular location">
    <subcellularLocation>
        <location evidence="1">Nucleus</location>
    </subcellularLocation>
</comment>
<dbReference type="InterPro" id="IPR012337">
    <property type="entry name" value="RNaseH-like_sf"/>
</dbReference>
<dbReference type="Pfam" id="PF15870">
    <property type="entry name" value="EloA-BP1"/>
    <property type="match status" value="1"/>
</dbReference>
<comment type="similarity">
    <text evidence="2">Belongs to the REXO1/REXO3 family.</text>
</comment>
<dbReference type="EMBL" id="JBHFQA010000024">
    <property type="protein sequence ID" value="KAL2077612.1"/>
    <property type="molecule type" value="Genomic_DNA"/>
</dbReference>
<evidence type="ECO:0000256" key="7">
    <source>
        <dbReference type="PROSITE-ProRule" id="PRU00723"/>
    </source>
</evidence>
<dbReference type="GO" id="GO:0005634">
    <property type="term" value="C:nucleus"/>
    <property type="evidence" value="ECO:0007669"/>
    <property type="project" value="UniProtKB-SubCell"/>
</dbReference>
<evidence type="ECO:0000313" key="11">
    <source>
        <dbReference type="Proteomes" id="UP001591681"/>
    </source>
</evidence>
<dbReference type="PROSITE" id="PS50103">
    <property type="entry name" value="ZF_C3H1"/>
    <property type="match status" value="1"/>
</dbReference>
<proteinExistence type="inferred from homology"/>
<keyword evidence="7" id="KW-0862">Zinc</keyword>
<dbReference type="PANTHER" id="PTHR12801:SF152">
    <property type="entry name" value="EXONUCLEASE DOMAIN-CONTAINING PROTEIN"/>
    <property type="match status" value="1"/>
</dbReference>
<protein>
    <recommendedName>
        <fullName evidence="9">C3H1-type domain-containing protein</fullName>
    </recommendedName>
</protein>
<keyword evidence="5" id="KW-0269">Exonuclease</keyword>
<dbReference type="Gene3D" id="3.30.420.10">
    <property type="entry name" value="Ribonuclease H-like superfamily/Ribonuclease H"/>
    <property type="match status" value="1"/>
</dbReference>
<evidence type="ECO:0000256" key="1">
    <source>
        <dbReference type="ARBA" id="ARBA00004123"/>
    </source>
</evidence>
<reference evidence="10 11" key="1">
    <citation type="submission" date="2024-09" db="EMBL/GenBank/DDBJ databases">
        <title>A chromosome-level genome assembly of Gray's grenadier anchovy, Coilia grayii.</title>
        <authorList>
            <person name="Fu Z."/>
        </authorList>
    </citation>
    <scope>NUCLEOTIDE SEQUENCE [LARGE SCALE GENOMIC DNA]</scope>
    <source>
        <strain evidence="10">G4</strain>
        <tissue evidence="10">Muscle</tissue>
    </source>
</reference>
<comment type="caution">
    <text evidence="10">The sequence shown here is derived from an EMBL/GenBank/DDBJ whole genome shotgun (WGS) entry which is preliminary data.</text>
</comment>
<organism evidence="10 11">
    <name type="scientific">Coilia grayii</name>
    <name type="common">Gray's grenadier anchovy</name>
    <dbReference type="NCBI Taxonomy" id="363190"/>
    <lineage>
        <taxon>Eukaryota</taxon>
        <taxon>Metazoa</taxon>
        <taxon>Chordata</taxon>
        <taxon>Craniata</taxon>
        <taxon>Vertebrata</taxon>
        <taxon>Euteleostomi</taxon>
        <taxon>Actinopterygii</taxon>
        <taxon>Neopterygii</taxon>
        <taxon>Teleostei</taxon>
        <taxon>Clupei</taxon>
        <taxon>Clupeiformes</taxon>
        <taxon>Clupeoidei</taxon>
        <taxon>Engraulidae</taxon>
        <taxon>Coilinae</taxon>
        <taxon>Coilia</taxon>
    </lineage>
</organism>
<keyword evidence="11" id="KW-1185">Reference proteome</keyword>
<dbReference type="PANTHER" id="PTHR12801">
    <property type="entry name" value="RNA EXONUCLEASE REXO1 / RECO3 FAMILY MEMBER-RELATED"/>
    <property type="match status" value="1"/>
</dbReference>
<feature type="compositionally biased region" description="Polar residues" evidence="8">
    <location>
        <begin position="206"/>
        <end position="218"/>
    </location>
</feature>
<keyword evidence="7" id="KW-0479">Metal-binding</keyword>
<evidence type="ECO:0000259" key="9">
    <source>
        <dbReference type="PROSITE" id="PS50103"/>
    </source>
</evidence>
<dbReference type="AlphaFoldDB" id="A0ABD1IRM0"/>
<evidence type="ECO:0000256" key="8">
    <source>
        <dbReference type="SAM" id="MobiDB-lite"/>
    </source>
</evidence>
<accession>A0ABD1IRM0</accession>
<feature type="region of interest" description="Disordered" evidence="8">
    <location>
        <begin position="352"/>
        <end position="377"/>
    </location>
</feature>
<keyword evidence="7" id="KW-0863">Zinc-finger</keyword>